<evidence type="ECO:0000313" key="3">
    <source>
        <dbReference type="EMBL" id="GEO05769.1"/>
    </source>
</evidence>
<feature type="active site" description="Charge relay system" evidence="1">
    <location>
        <position position="389"/>
    </location>
</feature>
<dbReference type="GO" id="GO:0052689">
    <property type="term" value="F:carboxylic ester hydrolase activity"/>
    <property type="evidence" value="ECO:0007669"/>
    <property type="project" value="TreeGrafter"/>
</dbReference>
<dbReference type="PANTHER" id="PTHR40111">
    <property type="entry name" value="CEPHALOSPORIN-C DEACETYLASE"/>
    <property type="match status" value="1"/>
</dbReference>
<accession>A0A512B1D9</accession>
<dbReference type="Gene3D" id="3.40.50.1820">
    <property type="entry name" value="alpha/beta hydrolase"/>
    <property type="match status" value="1"/>
</dbReference>
<organism evidence="3 4">
    <name type="scientific">Adhaeribacter aerolatus</name>
    <dbReference type="NCBI Taxonomy" id="670289"/>
    <lineage>
        <taxon>Bacteria</taxon>
        <taxon>Pseudomonadati</taxon>
        <taxon>Bacteroidota</taxon>
        <taxon>Cytophagia</taxon>
        <taxon>Cytophagales</taxon>
        <taxon>Hymenobacteraceae</taxon>
        <taxon>Adhaeribacter</taxon>
    </lineage>
</organism>
<dbReference type="AlphaFoldDB" id="A0A512B1D9"/>
<dbReference type="EMBL" id="BJYS01000027">
    <property type="protein sequence ID" value="GEO05769.1"/>
    <property type="molecule type" value="Genomic_DNA"/>
</dbReference>
<dbReference type="PANTHER" id="PTHR40111:SF1">
    <property type="entry name" value="CEPHALOSPORIN-C DEACETYLASE"/>
    <property type="match status" value="1"/>
</dbReference>
<dbReference type="SUPFAM" id="SSF53474">
    <property type="entry name" value="alpha/beta-Hydrolases"/>
    <property type="match status" value="1"/>
</dbReference>
<protein>
    <submittedName>
        <fullName evidence="3">Cephalosporin deacetylase</fullName>
    </submittedName>
</protein>
<evidence type="ECO:0000259" key="2">
    <source>
        <dbReference type="Pfam" id="PF05448"/>
    </source>
</evidence>
<sequence length="448" mass="49591">MIKVKSAVRPSQSLLMGLLFLLSVQLGFGQIQKSYIQVQVTPDHPNWLYKPGEPVKFRVLVTQSGVPVPAATVKYNIMPEKMKPVKSGTLQLNNGEAVLDGGTMPAAGFLRCDVFATLDGKEYKGLGTAGFDPTNIQPTVKLPADFSQFWEKGKAELAALPLDARMTLMPERCTENVNVYHVNLQGYGKSRLYGILCVPKKEGKYPALLQVPGAGIRPYSGDMGHAEKGVVTFQIGIHGIPVDMPLDVYNNLSAGALSGYPAFNLENKDRYYYKRVYLNCVRAVDFLASLPQVNDNQMSVMGGSQGGALSIVTAALDNRIKWLVAFYPALSDMTGYLNGRAGGWPHLFAENTNRVHETPDKINTVGYYDVVNFARFVKVPGFYSWGYNDETCPPTSYYSAYNVLKAPKDLFVVPETGHWTYPEQYEKADAWLMPKLVKEEPAKTKSRK</sequence>
<keyword evidence="4" id="KW-1185">Reference proteome</keyword>
<gene>
    <name evidence="3" type="ORF">AAE02nite_34330</name>
</gene>
<name>A0A512B1D9_9BACT</name>
<dbReference type="Pfam" id="PF05448">
    <property type="entry name" value="AXE1"/>
    <property type="match status" value="1"/>
</dbReference>
<dbReference type="InterPro" id="IPR029058">
    <property type="entry name" value="AB_hydrolase_fold"/>
</dbReference>
<dbReference type="GO" id="GO:0005976">
    <property type="term" value="P:polysaccharide metabolic process"/>
    <property type="evidence" value="ECO:0007669"/>
    <property type="project" value="TreeGrafter"/>
</dbReference>
<dbReference type="InterPro" id="IPR039069">
    <property type="entry name" value="CE7"/>
</dbReference>
<feature type="active site" description="Charge relay system" evidence="1">
    <location>
        <position position="418"/>
    </location>
</feature>
<feature type="active site" description="Nucleophile" evidence="1">
    <location>
        <position position="304"/>
    </location>
</feature>
<reference evidence="3 4" key="1">
    <citation type="submission" date="2019-07" db="EMBL/GenBank/DDBJ databases">
        <title>Whole genome shotgun sequence of Adhaeribacter aerolatus NBRC 106133.</title>
        <authorList>
            <person name="Hosoyama A."/>
            <person name="Uohara A."/>
            <person name="Ohji S."/>
            <person name="Ichikawa N."/>
        </authorList>
    </citation>
    <scope>NUCLEOTIDE SEQUENCE [LARGE SCALE GENOMIC DNA]</scope>
    <source>
        <strain evidence="3 4">NBRC 106133</strain>
    </source>
</reference>
<feature type="domain" description="Acetyl xylan esterase" evidence="2">
    <location>
        <begin position="138"/>
        <end position="424"/>
    </location>
</feature>
<dbReference type="RefSeq" id="WP_371863488.1">
    <property type="nucleotide sequence ID" value="NZ_BJYS01000027.1"/>
</dbReference>
<evidence type="ECO:0000313" key="4">
    <source>
        <dbReference type="Proteomes" id="UP000321532"/>
    </source>
</evidence>
<dbReference type="InterPro" id="IPR008391">
    <property type="entry name" value="AXE1_dom"/>
</dbReference>
<dbReference type="Proteomes" id="UP000321532">
    <property type="component" value="Unassembled WGS sequence"/>
</dbReference>
<evidence type="ECO:0000256" key="1">
    <source>
        <dbReference type="PIRSR" id="PIRSR639069-1"/>
    </source>
</evidence>
<proteinExistence type="predicted"/>
<comment type="caution">
    <text evidence="3">The sequence shown here is derived from an EMBL/GenBank/DDBJ whole genome shotgun (WGS) entry which is preliminary data.</text>
</comment>